<dbReference type="RefSeq" id="WP_328953083.1">
    <property type="nucleotide sequence ID" value="NZ_CP108110.1"/>
</dbReference>
<dbReference type="EMBL" id="CP108110">
    <property type="protein sequence ID" value="WUQ82011.1"/>
    <property type="molecule type" value="Genomic_DNA"/>
</dbReference>
<dbReference type="PROSITE" id="PS00622">
    <property type="entry name" value="HTH_LUXR_1"/>
    <property type="match status" value="1"/>
</dbReference>
<dbReference type="InterPro" id="IPR000792">
    <property type="entry name" value="Tscrpt_reg_LuxR_C"/>
</dbReference>
<evidence type="ECO:0000259" key="4">
    <source>
        <dbReference type="PROSITE" id="PS50043"/>
    </source>
</evidence>
<gene>
    <name evidence="5" type="ORF">OHA16_02865</name>
</gene>
<organism evidence="5 6">
    <name type="scientific">Kitasatospora purpeofusca</name>
    <dbReference type="NCBI Taxonomy" id="67352"/>
    <lineage>
        <taxon>Bacteria</taxon>
        <taxon>Bacillati</taxon>
        <taxon>Actinomycetota</taxon>
        <taxon>Actinomycetes</taxon>
        <taxon>Kitasatosporales</taxon>
        <taxon>Streptomycetaceae</taxon>
        <taxon>Kitasatospora</taxon>
    </lineage>
</organism>
<dbReference type="PRINTS" id="PR00038">
    <property type="entry name" value="HTHLUXR"/>
</dbReference>
<evidence type="ECO:0000313" key="6">
    <source>
        <dbReference type="Proteomes" id="UP001432222"/>
    </source>
</evidence>
<dbReference type="PANTHER" id="PTHR44688:SF16">
    <property type="entry name" value="DNA-BINDING TRANSCRIPTIONAL ACTIVATOR DEVR_DOSR"/>
    <property type="match status" value="1"/>
</dbReference>
<reference evidence="5" key="1">
    <citation type="submission" date="2022-10" db="EMBL/GenBank/DDBJ databases">
        <title>The complete genomes of actinobacterial strains from the NBC collection.</title>
        <authorList>
            <person name="Joergensen T.S."/>
            <person name="Alvarez Arevalo M."/>
            <person name="Sterndorff E.B."/>
            <person name="Faurdal D."/>
            <person name="Vuksanovic O."/>
            <person name="Mourched A.-S."/>
            <person name="Charusanti P."/>
            <person name="Shaw S."/>
            <person name="Blin K."/>
            <person name="Weber T."/>
        </authorList>
    </citation>
    <scope>NUCLEOTIDE SEQUENCE</scope>
    <source>
        <strain evidence="5">NBC_00222</strain>
    </source>
</reference>
<dbReference type="InterPro" id="IPR036388">
    <property type="entry name" value="WH-like_DNA-bd_sf"/>
</dbReference>
<accession>A0ABZ1TTU7</accession>
<dbReference type="Gene3D" id="1.10.10.10">
    <property type="entry name" value="Winged helix-like DNA-binding domain superfamily/Winged helix DNA-binding domain"/>
    <property type="match status" value="1"/>
</dbReference>
<keyword evidence="3" id="KW-0804">Transcription</keyword>
<dbReference type="SMART" id="SM00421">
    <property type="entry name" value="HTH_LUXR"/>
    <property type="match status" value="1"/>
</dbReference>
<keyword evidence="2" id="KW-0238">DNA-binding</keyword>
<feature type="domain" description="HTH luxR-type" evidence="4">
    <location>
        <begin position="292"/>
        <end position="358"/>
    </location>
</feature>
<dbReference type="PANTHER" id="PTHR44688">
    <property type="entry name" value="DNA-BINDING TRANSCRIPTIONAL ACTIVATOR DEVR_DOSR"/>
    <property type="match status" value="1"/>
</dbReference>
<protein>
    <submittedName>
        <fullName evidence="5">Helix-turn-helix transcriptional regulator</fullName>
    </submittedName>
</protein>
<keyword evidence="1" id="KW-0805">Transcription regulation</keyword>
<dbReference type="CDD" id="cd06170">
    <property type="entry name" value="LuxR_C_like"/>
    <property type="match status" value="1"/>
</dbReference>
<dbReference type="Proteomes" id="UP001432222">
    <property type="component" value="Chromosome"/>
</dbReference>
<evidence type="ECO:0000256" key="1">
    <source>
        <dbReference type="ARBA" id="ARBA00023015"/>
    </source>
</evidence>
<sequence>MGSRGARGVAAQQAIEGLRELAGAGLGAEGVFRRADELLRGVLEYDAVCWHSADPATGLVNSVLSDDLSLDGFENAVRLEVWADDVATFPAIRRSGVRAETLSRATRGRLADSVRFREQIRPAGFGDELRAVFDAHGGMWGCAVFMRVPGRGPFLARHRELADLAARHLGNALRACHVPSADVGPGRAADAGPAVVVLGRGNRPIAISGPAEELLGRLSDPSRTSLRVPTAVAMAAEQARRVAHGLPVPQSKIRVQDGEGRWYVLHGSALKGGAEDLVTVVAAPATPADAMPLYLSAYGLTAREQEVALLLVRGCDTRDVSRLLAMKPYTVQDHLKSVFAKAGVASRRELVARIMLGGGVS</sequence>
<evidence type="ECO:0000256" key="2">
    <source>
        <dbReference type="ARBA" id="ARBA00023125"/>
    </source>
</evidence>
<dbReference type="Pfam" id="PF00196">
    <property type="entry name" value="GerE"/>
    <property type="match status" value="1"/>
</dbReference>
<evidence type="ECO:0000256" key="3">
    <source>
        <dbReference type="ARBA" id="ARBA00023163"/>
    </source>
</evidence>
<proteinExistence type="predicted"/>
<dbReference type="PROSITE" id="PS50043">
    <property type="entry name" value="HTH_LUXR_2"/>
    <property type="match status" value="1"/>
</dbReference>
<name>A0ABZ1TTU7_9ACTN</name>
<evidence type="ECO:0000313" key="5">
    <source>
        <dbReference type="EMBL" id="WUQ82011.1"/>
    </source>
</evidence>
<dbReference type="InterPro" id="IPR016032">
    <property type="entry name" value="Sig_transdc_resp-reg_C-effctor"/>
</dbReference>
<dbReference type="SUPFAM" id="SSF46894">
    <property type="entry name" value="C-terminal effector domain of the bipartite response regulators"/>
    <property type="match status" value="1"/>
</dbReference>
<keyword evidence="6" id="KW-1185">Reference proteome</keyword>